<keyword evidence="1" id="KW-0732">Signal</keyword>
<evidence type="ECO:0008006" key="4">
    <source>
        <dbReference type="Google" id="ProtNLM"/>
    </source>
</evidence>
<evidence type="ECO:0000313" key="2">
    <source>
        <dbReference type="EMBL" id="KAG6011935.1"/>
    </source>
</evidence>
<proteinExistence type="predicted"/>
<organism evidence="2 3">
    <name type="scientific">Claviceps pusilla</name>
    <dbReference type="NCBI Taxonomy" id="123648"/>
    <lineage>
        <taxon>Eukaryota</taxon>
        <taxon>Fungi</taxon>
        <taxon>Dikarya</taxon>
        <taxon>Ascomycota</taxon>
        <taxon>Pezizomycotina</taxon>
        <taxon>Sordariomycetes</taxon>
        <taxon>Hypocreomycetidae</taxon>
        <taxon>Hypocreales</taxon>
        <taxon>Clavicipitaceae</taxon>
        <taxon>Claviceps</taxon>
    </lineage>
</organism>
<gene>
    <name evidence="2" type="ORF">E4U43_008028</name>
</gene>
<keyword evidence="3" id="KW-1185">Reference proteome</keyword>
<dbReference type="EMBL" id="SRPW01000806">
    <property type="protein sequence ID" value="KAG6011935.1"/>
    <property type="molecule type" value="Genomic_DNA"/>
</dbReference>
<accession>A0A9P7SYL5</accession>
<evidence type="ECO:0000256" key="1">
    <source>
        <dbReference type="SAM" id="SignalP"/>
    </source>
</evidence>
<comment type="caution">
    <text evidence="2">The sequence shown here is derived from an EMBL/GenBank/DDBJ whole genome shotgun (WGS) entry which is preliminary data.</text>
</comment>
<dbReference type="PANTHER" id="PTHR39599">
    <property type="entry name" value="GPI-ANCHORED PROTEIN (EUROFUNG)-RELATED-RELATED"/>
    <property type="match status" value="1"/>
</dbReference>
<protein>
    <recommendedName>
        <fullName evidence="4">GPI anchored protein</fullName>
    </recommendedName>
</protein>
<dbReference type="OrthoDB" id="2426396at2759"/>
<name>A0A9P7SYL5_9HYPO</name>
<evidence type="ECO:0000313" key="3">
    <source>
        <dbReference type="Proteomes" id="UP000748025"/>
    </source>
</evidence>
<feature type="chain" id="PRO_5040177450" description="GPI anchored protein" evidence="1">
    <location>
        <begin position="23"/>
        <end position="382"/>
    </location>
</feature>
<reference evidence="2" key="1">
    <citation type="journal article" date="2020" name="bioRxiv">
        <title>Whole genome comparisons of ergot fungi reveals the divergence and evolution of species within the genus Claviceps are the result of varying mechanisms driving genome evolution and host range expansion.</title>
        <authorList>
            <person name="Wyka S.A."/>
            <person name="Mondo S.J."/>
            <person name="Liu M."/>
            <person name="Dettman J."/>
            <person name="Nalam V."/>
            <person name="Broders K.D."/>
        </authorList>
    </citation>
    <scope>NUCLEOTIDE SEQUENCE</scope>
    <source>
        <strain evidence="2">CCC 602</strain>
    </source>
</reference>
<feature type="signal peptide" evidence="1">
    <location>
        <begin position="1"/>
        <end position="22"/>
    </location>
</feature>
<dbReference type="PANTHER" id="PTHR39599:SF2">
    <property type="entry name" value="ANCHORED PROTEIN, PUTATIVE (AFU_ORTHOLOGUE AFUA_1G09650)-RELATED"/>
    <property type="match status" value="1"/>
</dbReference>
<sequence length="382" mass="39077">MAPKHTMVVPFLLVSQVVVAAAGNQPFPIAIKRQSPNSNNKILAEHLAFAPLLLDPPSDDAATKNQFLSPYAQHHDECQEGVLRRAAQALDLLRKRTSCPGGMNSCSDSGSPNKCCPLGTYCTSVPDTDVGHVACCPNGSICGGGIGKCPADAASCAPALGGGCCIPGYVCQGVGCVPVASATPTVVIPTTWPRETTTKTTSEAATQTNTQVIVPTKTRIDTAAGNPPWRPTGSSDVTTPAAPEITPGLTQTGCPTGFYGCLAIQGGGCCRNDQDCHSCLSPPLTTLISHGVTIVVPVPITPTTSVTNSGTCASGWFLCGKDDGAAPGCCPSGYECGTASCFTTAATATSKIPKQAPDQSSATKSARIYSLTWCLAALAFLL</sequence>
<dbReference type="AlphaFoldDB" id="A0A9P7SYL5"/>
<dbReference type="Proteomes" id="UP000748025">
    <property type="component" value="Unassembled WGS sequence"/>
</dbReference>